<dbReference type="NCBIfam" id="NF006143">
    <property type="entry name" value="PRK08293.1"/>
    <property type="match status" value="1"/>
</dbReference>
<dbReference type="PIRSF" id="PIRSF000105">
    <property type="entry name" value="HCDH"/>
    <property type="match status" value="1"/>
</dbReference>
<dbReference type="PANTHER" id="PTHR43561">
    <property type="match status" value="1"/>
</dbReference>
<dbReference type="InterPro" id="IPR006108">
    <property type="entry name" value="3HC_DH_C"/>
</dbReference>
<dbReference type="SUPFAM" id="SSF51735">
    <property type="entry name" value="NAD(P)-binding Rossmann-fold domains"/>
    <property type="match status" value="1"/>
</dbReference>
<keyword evidence="12" id="KW-1185">Reference proteome</keyword>
<evidence type="ECO:0000256" key="1">
    <source>
        <dbReference type="ARBA" id="ARBA00005005"/>
    </source>
</evidence>
<feature type="domain" description="3-hydroxyacyl-CoA dehydrogenase C-terminal" evidence="9">
    <location>
        <begin position="190"/>
        <end position="287"/>
    </location>
</feature>
<evidence type="ECO:0000256" key="3">
    <source>
        <dbReference type="ARBA" id="ARBA00022832"/>
    </source>
</evidence>
<evidence type="ECO:0000313" key="11">
    <source>
        <dbReference type="EMBL" id="OZG65144.1"/>
    </source>
</evidence>
<dbReference type="Pfam" id="PF00725">
    <property type="entry name" value="3HCDH"/>
    <property type="match status" value="1"/>
</dbReference>
<dbReference type="SUPFAM" id="SSF48179">
    <property type="entry name" value="6-phosphogluconate dehydrogenase C-terminal domain-like"/>
    <property type="match status" value="1"/>
</dbReference>
<comment type="pathway">
    <text evidence="1">Lipid metabolism; fatty acid beta-oxidation.</text>
</comment>
<feature type="site" description="Important for catalytic activity" evidence="8">
    <location>
        <position position="143"/>
    </location>
</feature>
<protein>
    <submittedName>
        <fullName evidence="11">3-hydroxybutyryl-CoA dehydrogenase</fullName>
    </submittedName>
</protein>
<keyword evidence="6" id="KW-0443">Lipid metabolism</keyword>
<dbReference type="GO" id="GO:0003857">
    <property type="term" value="F:(3S)-3-hydroxyacyl-CoA dehydrogenase (NAD+) activity"/>
    <property type="evidence" value="ECO:0007669"/>
    <property type="project" value="UniProtKB-EC"/>
</dbReference>
<dbReference type="InterPro" id="IPR022694">
    <property type="entry name" value="3-OHacyl-CoA_DH"/>
</dbReference>
<evidence type="ECO:0000259" key="9">
    <source>
        <dbReference type="Pfam" id="PF00725"/>
    </source>
</evidence>
<keyword evidence="5" id="KW-0520">NAD</keyword>
<dbReference type="GO" id="GO:0070403">
    <property type="term" value="F:NAD+ binding"/>
    <property type="evidence" value="ECO:0007669"/>
    <property type="project" value="InterPro"/>
</dbReference>
<dbReference type="Proteomes" id="UP000216451">
    <property type="component" value="Unassembled WGS sequence"/>
</dbReference>
<evidence type="ECO:0000256" key="7">
    <source>
        <dbReference type="ARBA" id="ARBA00049556"/>
    </source>
</evidence>
<dbReference type="Pfam" id="PF02737">
    <property type="entry name" value="3HCDH_N"/>
    <property type="match status" value="1"/>
</dbReference>
<feature type="domain" description="3-hydroxyacyl-CoA dehydrogenase NAD binding" evidence="10">
    <location>
        <begin position="6"/>
        <end position="186"/>
    </location>
</feature>
<dbReference type="AlphaFoldDB" id="A0A261G132"/>
<proteinExistence type="predicted"/>
<dbReference type="InterPro" id="IPR008927">
    <property type="entry name" value="6-PGluconate_DH-like_C_sf"/>
</dbReference>
<evidence type="ECO:0000256" key="6">
    <source>
        <dbReference type="ARBA" id="ARBA00023098"/>
    </source>
</evidence>
<evidence type="ECO:0000256" key="2">
    <source>
        <dbReference type="ARBA" id="ARBA00005086"/>
    </source>
</evidence>
<evidence type="ECO:0000256" key="5">
    <source>
        <dbReference type="ARBA" id="ARBA00023027"/>
    </source>
</evidence>
<dbReference type="InterPro" id="IPR006176">
    <property type="entry name" value="3-OHacyl-CoA_DH_NAD-bd"/>
</dbReference>
<evidence type="ECO:0000313" key="12">
    <source>
        <dbReference type="Proteomes" id="UP000216451"/>
    </source>
</evidence>
<name>A0A261G132_9BIFI</name>
<evidence type="ECO:0000256" key="4">
    <source>
        <dbReference type="ARBA" id="ARBA00023002"/>
    </source>
</evidence>
<comment type="catalytic activity">
    <reaction evidence="7">
        <text>a (3S)-3-hydroxyacyl-CoA + NAD(+) = a 3-oxoacyl-CoA + NADH + H(+)</text>
        <dbReference type="Rhea" id="RHEA:22432"/>
        <dbReference type="ChEBI" id="CHEBI:15378"/>
        <dbReference type="ChEBI" id="CHEBI:57318"/>
        <dbReference type="ChEBI" id="CHEBI:57540"/>
        <dbReference type="ChEBI" id="CHEBI:57945"/>
        <dbReference type="ChEBI" id="CHEBI:90726"/>
        <dbReference type="EC" id="1.1.1.35"/>
    </reaction>
</comment>
<dbReference type="OrthoDB" id="9771883at2"/>
<evidence type="ECO:0000256" key="8">
    <source>
        <dbReference type="PIRSR" id="PIRSR000105-1"/>
    </source>
</evidence>
<reference evidence="11 12" key="1">
    <citation type="journal article" date="2017" name="BMC Genomics">
        <title>Comparative genomic and phylogenomic analyses of the Bifidobacteriaceae family.</title>
        <authorList>
            <person name="Lugli G.A."/>
            <person name="Milani C."/>
            <person name="Turroni F."/>
            <person name="Duranti S."/>
            <person name="Mancabelli L."/>
            <person name="Mangifesta M."/>
            <person name="Ferrario C."/>
            <person name="Modesto M."/>
            <person name="Mattarelli P."/>
            <person name="Jiri K."/>
            <person name="van Sinderen D."/>
            <person name="Ventura M."/>
        </authorList>
    </citation>
    <scope>NUCLEOTIDE SEQUENCE [LARGE SCALE GENOMIC DNA]</scope>
    <source>
        <strain evidence="11 12">LMG 28769</strain>
    </source>
</reference>
<dbReference type="InterPro" id="IPR013328">
    <property type="entry name" value="6PGD_dom2"/>
</dbReference>
<keyword evidence="4" id="KW-0560">Oxidoreductase</keyword>
<accession>A0A261G132</accession>
<dbReference type="Gene3D" id="3.40.50.720">
    <property type="entry name" value="NAD(P)-binding Rossmann-like Domain"/>
    <property type="match status" value="1"/>
</dbReference>
<dbReference type="PANTHER" id="PTHR43561:SF3">
    <property type="entry name" value="HYDROXYACYL-COENZYME A DEHYDROGENASE, MITOCHONDRIAL"/>
    <property type="match status" value="1"/>
</dbReference>
<dbReference type="EMBL" id="MWXA01000009">
    <property type="protein sequence ID" value="OZG65144.1"/>
    <property type="molecule type" value="Genomic_DNA"/>
</dbReference>
<dbReference type="GO" id="GO:0006635">
    <property type="term" value="P:fatty acid beta-oxidation"/>
    <property type="evidence" value="ECO:0007669"/>
    <property type="project" value="TreeGrafter"/>
</dbReference>
<dbReference type="InterPro" id="IPR052242">
    <property type="entry name" value="Mito_3-hydroxyacyl-CoA_DH"/>
</dbReference>
<keyword evidence="3" id="KW-0276">Fatty acid metabolism</keyword>
<dbReference type="Gene3D" id="1.10.1040.10">
    <property type="entry name" value="N-(1-d-carboxylethyl)-l-norvaline Dehydrogenase, domain 2"/>
    <property type="match status" value="1"/>
</dbReference>
<evidence type="ECO:0000259" key="10">
    <source>
        <dbReference type="Pfam" id="PF02737"/>
    </source>
</evidence>
<organism evidence="11 12">
    <name type="scientific">Bifidobacterium aquikefiri</name>
    <dbReference type="NCBI Taxonomy" id="1653207"/>
    <lineage>
        <taxon>Bacteria</taxon>
        <taxon>Bacillati</taxon>
        <taxon>Actinomycetota</taxon>
        <taxon>Actinomycetes</taxon>
        <taxon>Bifidobacteriales</taxon>
        <taxon>Bifidobacteriaceae</taxon>
        <taxon>Bifidobacterium</taxon>
    </lineage>
</organism>
<comment type="pathway">
    <text evidence="2">Lipid metabolism; butanoate metabolism.</text>
</comment>
<gene>
    <name evidence="11" type="ORF">BAQU_1884</name>
</gene>
<comment type="caution">
    <text evidence="11">The sequence shown here is derived from an EMBL/GenBank/DDBJ whole genome shotgun (WGS) entry which is preliminary data.</text>
</comment>
<sequence length="291" mass="31744">MSSINQVTVLGTGILGAQIIFQTAFKGFHVTTYDISDDLITQAKQSFSHLAEVYLKELPGTTRTATQATLDRISTTSDLSQACKEADLIIETAPEIIELKQKLYAQIASLAPEHAILATNSSTLLPSTLAPSTGRQDRFIALHFANTIWIHNTAEIMGTDQTSRQTKDKVIEFAKNIGMVPIVLNKEKSGYVLNSLLIPLLNAAGFLVSEGYADPETVDKTWKIATDSPLGPFEIYDVVGLKTAYNIIATAGKAGDEKSARLSQYIKENYLDKGKFGIASGEGFYKYPRQS</sequence>
<dbReference type="InterPro" id="IPR036291">
    <property type="entry name" value="NAD(P)-bd_dom_sf"/>
</dbReference>